<dbReference type="AlphaFoldDB" id="A0A7H0HGC5"/>
<evidence type="ECO:0000313" key="2">
    <source>
        <dbReference type="Proteomes" id="UP000516057"/>
    </source>
</evidence>
<gene>
    <name evidence="1" type="ORF">H9L24_00765</name>
</gene>
<organism evidence="1 2">
    <name type="scientific">Paenacidovorax monticola</name>
    <dbReference type="NCBI Taxonomy" id="1926868"/>
    <lineage>
        <taxon>Bacteria</taxon>
        <taxon>Pseudomonadati</taxon>
        <taxon>Pseudomonadota</taxon>
        <taxon>Betaproteobacteria</taxon>
        <taxon>Burkholderiales</taxon>
        <taxon>Comamonadaceae</taxon>
        <taxon>Paenacidovorax</taxon>
    </lineage>
</organism>
<protein>
    <submittedName>
        <fullName evidence="1">Uncharacterized protein</fullName>
    </submittedName>
</protein>
<evidence type="ECO:0000313" key="1">
    <source>
        <dbReference type="EMBL" id="QNP59591.1"/>
    </source>
</evidence>
<dbReference type="Proteomes" id="UP000516057">
    <property type="component" value="Chromosome"/>
</dbReference>
<accession>A0A7H0HGC5</accession>
<sequence length="54" mass="5980">MNPTPLRRILWVLAIVAVLCLLMAGLARAQPAPGLQLTDDRGARCSWHRRRSAS</sequence>
<dbReference type="EMBL" id="CP060790">
    <property type="protein sequence ID" value="QNP59591.1"/>
    <property type="molecule type" value="Genomic_DNA"/>
</dbReference>
<keyword evidence="2" id="KW-1185">Reference proteome</keyword>
<proteinExistence type="predicted"/>
<name>A0A7H0HGC5_9BURK</name>
<dbReference type="KEGG" id="amon:H9L24_00765"/>
<reference evidence="1 2" key="1">
    <citation type="submission" date="2020-08" db="EMBL/GenBank/DDBJ databases">
        <title>Genome sequence of Acidovorax monticola KACC 19171T.</title>
        <authorList>
            <person name="Hyun D.-W."/>
            <person name="Bae J.-W."/>
        </authorList>
    </citation>
    <scope>NUCLEOTIDE SEQUENCE [LARGE SCALE GENOMIC DNA]</scope>
    <source>
        <strain evidence="1 2">KACC 19171</strain>
    </source>
</reference>